<proteinExistence type="predicted"/>
<evidence type="ECO:0000256" key="1">
    <source>
        <dbReference type="SAM" id="MobiDB-lite"/>
    </source>
</evidence>
<organism evidence="2 3">
    <name type="scientific">Rhodoblastus sphagnicola</name>
    <dbReference type="NCBI Taxonomy" id="333368"/>
    <lineage>
        <taxon>Bacteria</taxon>
        <taxon>Pseudomonadati</taxon>
        <taxon>Pseudomonadota</taxon>
        <taxon>Alphaproteobacteria</taxon>
        <taxon>Hyphomicrobiales</taxon>
        <taxon>Rhodoblastaceae</taxon>
        <taxon>Rhodoblastus</taxon>
    </lineage>
</organism>
<protein>
    <recommendedName>
        <fullName evidence="4">Dimethlysulfonioproprionate lyase DddL</fullName>
    </recommendedName>
</protein>
<feature type="compositionally biased region" description="Low complexity" evidence="1">
    <location>
        <begin position="1"/>
        <end position="14"/>
    </location>
</feature>
<gene>
    <name evidence="2" type="ORF">CCR94_23890</name>
</gene>
<evidence type="ECO:0000313" key="2">
    <source>
        <dbReference type="EMBL" id="PPQ25816.1"/>
    </source>
</evidence>
<dbReference type="EMBL" id="NHSJ01000140">
    <property type="protein sequence ID" value="PPQ25816.1"/>
    <property type="molecule type" value="Genomic_DNA"/>
</dbReference>
<dbReference type="InterPro" id="IPR031723">
    <property type="entry name" value="DMSP_lyase"/>
</dbReference>
<evidence type="ECO:0008006" key="4">
    <source>
        <dbReference type="Google" id="ProtNLM"/>
    </source>
</evidence>
<feature type="region of interest" description="Disordered" evidence="1">
    <location>
        <begin position="1"/>
        <end position="66"/>
    </location>
</feature>
<keyword evidence="3" id="KW-1185">Reference proteome</keyword>
<dbReference type="AlphaFoldDB" id="A0A2S6MTX9"/>
<dbReference type="Pfam" id="PF16867">
    <property type="entry name" value="DMSP_lyase"/>
    <property type="match status" value="1"/>
</dbReference>
<dbReference type="Proteomes" id="UP000239089">
    <property type="component" value="Unassembled WGS sequence"/>
</dbReference>
<name>A0A2S6MTX9_9HYPH</name>
<evidence type="ECO:0000313" key="3">
    <source>
        <dbReference type="Proteomes" id="UP000239089"/>
    </source>
</evidence>
<dbReference type="SUPFAM" id="SSF51182">
    <property type="entry name" value="RmlC-like cupins"/>
    <property type="match status" value="1"/>
</dbReference>
<dbReference type="InterPro" id="IPR014710">
    <property type="entry name" value="RmlC-like_jellyroll"/>
</dbReference>
<dbReference type="InterPro" id="IPR011051">
    <property type="entry name" value="RmlC_Cupin_sf"/>
</dbReference>
<comment type="caution">
    <text evidence="2">The sequence shown here is derived from an EMBL/GenBank/DDBJ whole genome shotgun (WGS) entry which is preliminary data.</text>
</comment>
<reference evidence="2 3" key="1">
    <citation type="journal article" date="2018" name="Arch. Microbiol.">
        <title>New insights into the metabolic potential of the phototrophic purple bacterium Rhodopila globiformis DSM 161(T) from its draft genome sequence and evidence for a vanadium-dependent nitrogenase.</title>
        <authorList>
            <person name="Imhoff J.F."/>
            <person name="Rahn T."/>
            <person name="Kunzel S."/>
            <person name="Neulinger S.C."/>
        </authorList>
    </citation>
    <scope>NUCLEOTIDE SEQUENCE [LARGE SCALE GENOMIC DNA]</scope>
    <source>
        <strain evidence="2 3">DSM 16996</strain>
    </source>
</reference>
<dbReference type="Gene3D" id="2.60.120.10">
    <property type="entry name" value="Jelly Rolls"/>
    <property type="match status" value="1"/>
</dbReference>
<accession>A0A2S6MTX9</accession>
<sequence length="269" mass="27728">MAAPGSGAVSLLRGGRSGSRLRRAGAGTGGPRRPVDRTGPAPASTGCGSGAGGVAPGSAHRPHRRGAAVGAEQMSADLAALVALLRGRLTRAEGRAGAEAAKVSGLLDRASAEAPYAASAHPLVRHLPAALAGLERDAPDIAALLGPLAQGLPWRYGYDARADLPDLHLNMGWAEFVGPAAPLRSDEVCLGLTLIGPHTHYPAHRHPAVELYHVLTGAAEWSGDWRPPGAFILHETNQEHAMRAGDEPLLALYTWSGDVVSPSVWSAPS</sequence>
<dbReference type="GO" id="GO:0047869">
    <property type="term" value="F:dimethylpropiothetin dethiomethylase activity"/>
    <property type="evidence" value="ECO:0007669"/>
    <property type="project" value="InterPro"/>
</dbReference>